<evidence type="ECO:0000256" key="3">
    <source>
        <dbReference type="SAM" id="SignalP"/>
    </source>
</evidence>
<keyword evidence="2" id="KW-1133">Transmembrane helix</keyword>
<feature type="signal peptide" evidence="3">
    <location>
        <begin position="1"/>
        <end position="26"/>
    </location>
</feature>
<dbReference type="EMBL" id="AZBU02000005">
    <property type="protein sequence ID" value="TKR76475.1"/>
    <property type="molecule type" value="Genomic_DNA"/>
</dbReference>
<proteinExistence type="predicted"/>
<feature type="region of interest" description="Disordered" evidence="1">
    <location>
        <begin position="25"/>
        <end position="77"/>
    </location>
</feature>
<feature type="chain" id="PRO_5020881871" description="Syndecan/Neurexin domain-containing protein" evidence="3">
    <location>
        <begin position="27"/>
        <end position="235"/>
    </location>
</feature>
<reference evidence="4 5" key="2">
    <citation type="journal article" date="2019" name="G3 (Bethesda)">
        <title>Hybrid Assembly of the Genome of the Entomopathogenic Nematode Steinernema carpocapsae Identifies the X-Chromosome.</title>
        <authorList>
            <person name="Serra L."/>
            <person name="Macchietto M."/>
            <person name="Macias-Munoz A."/>
            <person name="McGill C.J."/>
            <person name="Rodriguez I.M."/>
            <person name="Rodriguez B."/>
            <person name="Murad R."/>
            <person name="Mortazavi A."/>
        </authorList>
    </citation>
    <scope>NUCLEOTIDE SEQUENCE [LARGE SCALE GENOMIC DNA]</scope>
    <source>
        <strain evidence="4 5">ALL</strain>
    </source>
</reference>
<dbReference type="AlphaFoldDB" id="A0A4V6A1U8"/>
<gene>
    <name evidence="4" type="ORF">L596_017605</name>
</gene>
<evidence type="ECO:0000313" key="4">
    <source>
        <dbReference type="EMBL" id="TKR76475.1"/>
    </source>
</evidence>
<keyword evidence="3" id="KW-0732">Signal</keyword>
<feature type="compositionally biased region" description="Basic residues" evidence="1">
    <location>
        <begin position="214"/>
        <end position="225"/>
    </location>
</feature>
<evidence type="ECO:0000313" key="5">
    <source>
        <dbReference type="Proteomes" id="UP000298663"/>
    </source>
</evidence>
<keyword evidence="2" id="KW-0472">Membrane</keyword>
<keyword evidence="5" id="KW-1185">Reference proteome</keyword>
<name>A0A4V6A1U8_STECR</name>
<feature type="region of interest" description="Disordered" evidence="1">
    <location>
        <begin position="200"/>
        <end position="235"/>
    </location>
</feature>
<protein>
    <recommendedName>
        <fullName evidence="6">Syndecan/Neurexin domain-containing protein</fullName>
    </recommendedName>
</protein>
<organism evidence="4 5">
    <name type="scientific">Steinernema carpocapsae</name>
    <name type="common">Entomopathogenic nematode</name>
    <dbReference type="NCBI Taxonomy" id="34508"/>
    <lineage>
        <taxon>Eukaryota</taxon>
        <taxon>Metazoa</taxon>
        <taxon>Ecdysozoa</taxon>
        <taxon>Nematoda</taxon>
        <taxon>Chromadorea</taxon>
        <taxon>Rhabditida</taxon>
        <taxon>Tylenchina</taxon>
        <taxon>Panagrolaimomorpha</taxon>
        <taxon>Strongyloidoidea</taxon>
        <taxon>Steinernematidae</taxon>
        <taxon>Steinernema</taxon>
    </lineage>
</organism>
<evidence type="ECO:0008006" key="6">
    <source>
        <dbReference type="Google" id="ProtNLM"/>
    </source>
</evidence>
<evidence type="ECO:0000256" key="2">
    <source>
        <dbReference type="SAM" id="Phobius"/>
    </source>
</evidence>
<sequence length="235" mass="25703">MLPKTAIVFLLLTEVALVVVSQVSSGSHNFGSEGEKELSSPSLSTLPESSTSVSRHPAIQERTPHSSNGNGTSKHEPLDSQEFVVYPVADEDQFLEEDDAEDLFGPYLERHGKGVRPGRGELLHGAGAESKKEQNKTFWYREKIVDANGNTETHMSQRMMILIALLVIIGGGGLLVIIFVCVVVHCSSKQKFHEAQRQMPSAFGQPMKPTSCKKVCKPQASKRRDKGSSKSKSGR</sequence>
<feature type="transmembrane region" description="Helical" evidence="2">
    <location>
        <begin position="159"/>
        <end position="184"/>
    </location>
</feature>
<evidence type="ECO:0000256" key="1">
    <source>
        <dbReference type="SAM" id="MobiDB-lite"/>
    </source>
</evidence>
<feature type="compositionally biased region" description="Low complexity" evidence="1">
    <location>
        <begin position="39"/>
        <end position="52"/>
    </location>
</feature>
<comment type="caution">
    <text evidence="4">The sequence shown here is derived from an EMBL/GenBank/DDBJ whole genome shotgun (WGS) entry which is preliminary data.</text>
</comment>
<reference evidence="4 5" key="1">
    <citation type="journal article" date="2015" name="Genome Biol.">
        <title>Comparative genomics of Steinernema reveals deeply conserved gene regulatory networks.</title>
        <authorList>
            <person name="Dillman A.R."/>
            <person name="Macchietto M."/>
            <person name="Porter C.F."/>
            <person name="Rogers A."/>
            <person name="Williams B."/>
            <person name="Antoshechkin I."/>
            <person name="Lee M.M."/>
            <person name="Goodwin Z."/>
            <person name="Lu X."/>
            <person name="Lewis E.E."/>
            <person name="Goodrich-Blair H."/>
            <person name="Stock S.P."/>
            <person name="Adams B.J."/>
            <person name="Sternberg P.W."/>
            <person name="Mortazavi A."/>
        </authorList>
    </citation>
    <scope>NUCLEOTIDE SEQUENCE [LARGE SCALE GENOMIC DNA]</scope>
    <source>
        <strain evidence="4 5">ALL</strain>
    </source>
</reference>
<keyword evidence="2" id="KW-0812">Transmembrane</keyword>
<dbReference type="Proteomes" id="UP000298663">
    <property type="component" value="Unassembled WGS sequence"/>
</dbReference>
<accession>A0A4V6A1U8</accession>